<accession>A0A5J4TNK2</accession>
<reference evidence="1 2" key="1">
    <citation type="submission" date="2019-03" db="EMBL/GenBank/DDBJ databases">
        <title>Single cell metagenomics reveals metabolic interactions within the superorganism composed of flagellate Streblomastix strix and complex community of Bacteroidetes bacteria on its surface.</title>
        <authorList>
            <person name="Treitli S.C."/>
            <person name="Kolisko M."/>
            <person name="Husnik F."/>
            <person name="Keeling P."/>
            <person name="Hampl V."/>
        </authorList>
    </citation>
    <scope>NUCLEOTIDE SEQUENCE [LARGE SCALE GENOMIC DNA]</scope>
    <source>
        <strain evidence="1">ST1C</strain>
    </source>
</reference>
<comment type="caution">
    <text evidence="1">The sequence shown here is derived from an EMBL/GenBank/DDBJ whole genome shotgun (WGS) entry which is preliminary data.</text>
</comment>
<evidence type="ECO:0000313" key="1">
    <source>
        <dbReference type="EMBL" id="KAA6358991.1"/>
    </source>
</evidence>
<feature type="non-terminal residue" evidence="1">
    <location>
        <position position="1"/>
    </location>
</feature>
<dbReference type="EMBL" id="SNRW01029063">
    <property type="protein sequence ID" value="KAA6358991.1"/>
    <property type="molecule type" value="Genomic_DNA"/>
</dbReference>
<proteinExistence type="predicted"/>
<name>A0A5J4TNK2_9EUKA</name>
<gene>
    <name evidence="1" type="ORF">EZS28_045482</name>
</gene>
<dbReference type="AlphaFoldDB" id="A0A5J4TNK2"/>
<evidence type="ECO:0000313" key="2">
    <source>
        <dbReference type="Proteomes" id="UP000324800"/>
    </source>
</evidence>
<protein>
    <submittedName>
        <fullName evidence="1">Uncharacterized protein</fullName>
    </submittedName>
</protein>
<sequence>GQIVHTIPNKIFIHTRKNNKYENGEIVTAEVNMHIQKERRTLHFFVKGLWQQYLFSRLPDSIKFCVKRSYYNSSVSILSMEKLPCSSVTQQIPGQFVMKW</sequence>
<organism evidence="1 2">
    <name type="scientific">Streblomastix strix</name>
    <dbReference type="NCBI Taxonomy" id="222440"/>
    <lineage>
        <taxon>Eukaryota</taxon>
        <taxon>Metamonada</taxon>
        <taxon>Preaxostyla</taxon>
        <taxon>Oxymonadida</taxon>
        <taxon>Streblomastigidae</taxon>
        <taxon>Streblomastix</taxon>
    </lineage>
</organism>
<dbReference type="Proteomes" id="UP000324800">
    <property type="component" value="Unassembled WGS sequence"/>
</dbReference>